<proteinExistence type="predicted"/>
<keyword evidence="2" id="KW-1185">Reference proteome</keyword>
<dbReference type="WBParaSite" id="jg1264">
    <property type="protein sequence ID" value="jg1264"/>
    <property type="gene ID" value="jg1264"/>
</dbReference>
<sequence>MYSTREELDINGSVAARLITPDHMAFEAHRSGMLPMDYGYVNYHDSGRTTASQPRGGDGPDIGMTPTRSILKNKQAYEVEPRAIAAKDAVPGPGGILGRLRRHLSTEKSMSPTTTHHLTSNIRFGVVTNGTTTATAGSYRYESLNSLLGSDGPDGTNDRIPASGGTTESSAKNKRSFLNLRAEDCGSEDAA</sequence>
<organism evidence="2 3">
    <name type="scientific">Ditylenchus dipsaci</name>
    <dbReference type="NCBI Taxonomy" id="166011"/>
    <lineage>
        <taxon>Eukaryota</taxon>
        <taxon>Metazoa</taxon>
        <taxon>Ecdysozoa</taxon>
        <taxon>Nematoda</taxon>
        <taxon>Chromadorea</taxon>
        <taxon>Rhabditida</taxon>
        <taxon>Tylenchina</taxon>
        <taxon>Tylenchomorpha</taxon>
        <taxon>Sphaerularioidea</taxon>
        <taxon>Anguinidae</taxon>
        <taxon>Anguininae</taxon>
        <taxon>Ditylenchus</taxon>
    </lineage>
</organism>
<evidence type="ECO:0000313" key="3">
    <source>
        <dbReference type="WBParaSite" id="jg1264"/>
    </source>
</evidence>
<evidence type="ECO:0000313" key="2">
    <source>
        <dbReference type="Proteomes" id="UP000887574"/>
    </source>
</evidence>
<reference evidence="3" key="1">
    <citation type="submission" date="2022-11" db="UniProtKB">
        <authorList>
            <consortium name="WormBaseParasite"/>
        </authorList>
    </citation>
    <scope>IDENTIFICATION</scope>
</reference>
<dbReference type="AlphaFoldDB" id="A0A915CVD9"/>
<accession>A0A915CVD9</accession>
<feature type="region of interest" description="Disordered" evidence="1">
    <location>
        <begin position="148"/>
        <end position="175"/>
    </location>
</feature>
<dbReference type="Proteomes" id="UP000887574">
    <property type="component" value="Unplaced"/>
</dbReference>
<evidence type="ECO:0000256" key="1">
    <source>
        <dbReference type="SAM" id="MobiDB-lite"/>
    </source>
</evidence>
<name>A0A915CVD9_9BILA</name>
<protein>
    <submittedName>
        <fullName evidence="3">Uncharacterized protein</fullName>
    </submittedName>
</protein>